<comment type="catalytic activity">
    <reaction evidence="1">
        <text>Hydrolyzes the link between N-acetylmuramoyl residues and L-amino acid residues in certain cell-wall glycopeptides.</text>
        <dbReference type="EC" id="3.5.1.28"/>
    </reaction>
</comment>
<evidence type="ECO:0000313" key="5">
    <source>
        <dbReference type="EMBL" id="MBB4287470.1"/>
    </source>
</evidence>
<evidence type="ECO:0000259" key="4">
    <source>
        <dbReference type="SMART" id="SM00646"/>
    </source>
</evidence>
<accession>A0A7W6S319</accession>
<dbReference type="RefSeq" id="WP_184437243.1">
    <property type="nucleotide sequence ID" value="NZ_JACIGI010000038.1"/>
</dbReference>
<dbReference type="GO" id="GO:0009253">
    <property type="term" value="P:peptidoglycan catabolic process"/>
    <property type="evidence" value="ECO:0007669"/>
    <property type="project" value="InterPro"/>
</dbReference>
<dbReference type="SUPFAM" id="SSF53187">
    <property type="entry name" value="Zn-dependent exopeptidases"/>
    <property type="match status" value="1"/>
</dbReference>
<dbReference type="Gene3D" id="3.40.630.40">
    <property type="entry name" value="Zn-dependent exopeptidases"/>
    <property type="match status" value="1"/>
</dbReference>
<dbReference type="Pfam" id="PF01520">
    <property type="entry name" value="Amidase_3"/>
    <property type="match status" value="1"/>
</dbReference>
<dbReference type="CDD" id="cd02696">
    <property type="entry name" value="MurNAc-LAA"/>
    <property type="match status" value="1"/>
</dbReference>
<dbReference type="PANTHER" id="PTHR30404:SF0">
    <property type="entry name" value="N-ACETYLMURAMOYL-L-ALANINE AMIDASE AMIC"/>
    <property type="match status" value="1"/>
</dbReference>
<name>A0A7W6S319_9PROT</name>
<evidence type="ECO:0000256" key="1">
    <source>
        <dbReference type="ARBA" id="ARBA00001561"/>
    </source>
</evidence>
<dbReference type="EC" id="3.5.1.28" evidence="2"/>
<dbReference type="PANTHER" id="PTHR30404">
    <property type="entry name" value="N-ACETYLMURAMOYL-L-ALANINE AMIDASE"/>
    <property type="match status" value="1"/>
</dbReference>
<evidence type="ECO:0000313" key="6">
    <source>
        <dbReference type="Proteomes" id="UP000555728"/>
    </source>
</evidence>
<dbReference type="InterPro" id="IPR002508">
    <property type="entry name" value="MurNAc-LAA_cat"/>
</dbReference>
<dbReference type="GO" id="GO:0008745">
    <property type="term" value="F:N-acetylmuramoyl-L-alanine amidase activity"/>
    <property type="evidence" value="ECO:0007669"/>
    <property type="project" value="UniProtKB-EC"/>
</dbReference>
<evidence type="ECO:0000256" key="2">
    <source>
        <dbReference type="ARBA" id="ARBA00011901"/>
    </source>
</evidence>
<reference evidence="5 6" key="1">
    <citation type="submission" date="2020-08" db="EMBL/GenBank/DDBJ databases">
        <title>Genome sequencing of Purple Non-Sulfur Bacteria from various extreme environments.</title>
        <authorList>
            <person name="Mayer M."/>
        </authorList>
    </citation>
    <scope>NUCLEOTIDE SEQUENCE [LARGE SCALE GENOMIC DNA]</scope>
    <source>
        <strain evidence="5 6">JA135</strain>
    </source>
</reference>
<evidence type="ECO:0000256" key="3">
    <source>
        <dbReference type="ARBA" id="ARBA00022801"/>
    </source>
</evidence>
<gene>
    <name evidence="5" type="ORF">GGD88_003219</name>
</gene>
<proteinExistence type="predicted"/>
<feature type="domain" description="MurNAc-LAA" evidence="4">
    <location>
        <begin position="92"/>
        <end position="240"/>
    </location>
</feature>
<dbReference type="InterPro" id="IPR050695">
    <property type="entry name" value="N-acetylmuramoyl_amidase_3"/>
</dbReference>
<sequence>MRGLIGAIAAGMILTAAESAEAACPRDRLVVALDIGHGPDSPGATSARGRPEYAFNRDLTLRLRDQMHAAGITGAFLVTTADGGAPGLWDRPRIAGARGAHALLSIHHDSVQPQFLETGTLDGRPARYSRHARGHALFVSSKNLYAARSTVLARAIGQALTDWGLTPTLHHAEPIAGENRPLLDEALGIHDFADLVVLKAAPMPAVLIEAGVIVHPEEELEAQDPFRQDLVIDGIVRGLLAACPELLAP</sequence>
<organism evidence="5 6">
    <name type="scientific">Roseospira goensis</name>
    <dbReference type="NCBI Taxonomy" id="391922"/>
    <lineage>
        <taxon>Bacteria</taxon>
        <taxon>Pseudomonadati</taxon>
        <taxon>Pseudomonadota</taxon>
        <taxon>Alphaproteobacteria</taxon>
        <taxon>Rhodospirillales</taxon>
        <taxon>Rhodospirillaceae</taxon>
        <taxon>Roseospira</taxon>
    </lineage>
</organism>
<dbReference type="Proteomes" id="UP000555728">
    <property type="component" value="Unassembled WGS sequence"/>
</dbReference>
<dbReference type="GO" id="GO:0030288">
    <property type="term" value="C:outer membrane-bounded periplasmic space"/>
    <property type="evidence" value="ECO:0007669"/>
    <property type="project" value="TreeGrafter"/>
</dbReference>
<dbReference type="EMBL" id="JACIGI010000038">
    <property type="protein sequence ID" value="MBB4287470.1"/>
    <property type="molecule type" value="Genomic_DNA"/>
</dbReference>
<protein>
    <recommendedName>
        <fullName evidence="2">N-acetylmuramoyl-L-alanine amidase</fullName>
        <ecNumber evidence="2">3.5.1.28</ecNumber>
    </recommendedName>
</protein>
<comment type="caution">
    <text evidence="5">The sequence shown here is derived from an EMBL/GenBank/DDBJ whole genome shotgun (WGS) entry which is preliminary data.</text>
</comment>
<dbReference type="AlphaFoldDB" id="A0A7W6S319"/>
<dbReference type="SMART" id="SM00646">
    <property type="entry name" value="Ami_3"/>
    <property type="match status" value="1"/>
</dbReference>
<keyword evidence="3 5" id="KW-0378">Hydrolase</keyword>
<keyword evidence="6" id="KW-1185">Reference proteome</keyword>